<protein>
    <recommendedName>
        <fullName evidence="3">PX domain-containing protein</fullName>
    </recommendedName>
</protein>
<evidence type="ECO:0000313" key="2">
    <source>
        <dbReference type="Proteomes" id="UP000018948"/>
    </source>
</evidence>
<reference evidence="1 2" key="1">
    <citation type="submission" date="2013-11" db="EMBL/GenBank/DDBJ databases">
        <title>The Genome Sequence of Phytophthora parasitica P10297.</title>
        <authorList>
            <consortium name="The Broad Institute Genomics Platform"/>
            <person name="Russ C."/>
            <person name="Tyler B."/>
            <person name="Panabieres F."/>
            <person name="Shan W."/>
            <person name="Tripathy S."/>
            <person name="Grunwald N."/>
            <person name="Machado M."/>
            <person name="Johnson C.S."/>
            <person name="Walker B."/>
            <person name="Young S.K."/>
            <person name="Zeng Q."/>
            <person name="Gargeya S."/>
            <person name="Fitzgerald M."/>
            <person name="Haas B."/>
            <person name="Abouelleil A."/>
            <person name="Allen A.W."/>
            <person name="Alvarado L."/>
            <person name="Arachchi H.M."/>
            <person name="Berlin A.M."/>
            <person name="Chapman S.B."/>
            <person name="Gainer-Dewar J."/>
            <person name="Goldberg J."/>
            <person name="Griggs A."/>
            <person name="Gujja S."/>
            <person name="Hansen M."/>
            <person name="Howarth C."/>
            <person name="Imamovic A."/>
            <person name="Ireland A."/>
            <person name="Larimer J."/>
            <person name="McCowan C."/>
            <person name="Murphy C."/>
            <person name="Pearson M."/>
            <person name="Poon T.W."/>
            <person name="Priest M."/>
            <person name="Roberts A."/>
            <person name="Saif S."/>
            <person name="Shea T."/>
            <person name="Sisk P."/>
            <person name="Sykes S."/>
            <person name="Wortman J."/>
            <person name="Nusbaum C."/>
            <person name="Birren B."/>
        </authorList>
    </citation>
    <scope>NUCLEOTIDE SEQUENCE [LARGE SCALE GENOMIC DNA]</scope>
    <source>
        <strain evidence="1 2">P10297</strain>
    </source>
</reference>
<proteinExistence type="predicted"/>
<name>W3A1M5_PHYNI</name>
<organism evidence="1 2">
    <name type="scientific">Phytophthora nicotianae P10297</name>
    <dbReference type="NCBI Taxonomy" id="1317064"/>
    <lineage>
        <taxon>Eukaryota</taxon>
        <taxon>Sar</taxon>
        <taxon>Stramenopiles</taxon>
        <taxon>Oomycota</taxon>
        <taxon>Peronosporomycetes</taxon>
        <taxon>Peronosporales</taxon>
        <taxon>Peronosporaceae</taxon>
        <taxon>Phytophthora</taxon>
    </lineage>
</organism>
<comment type="caution">
    <text evidence="1">The sequence shown here is derived from an EMBL/GenBank/DDBJ whole genome shotgun (WGS) entry which is preliminary data.</text>
</comment>
<dbReference type="EMBL" id="ANIY01000390">
    <property type="protein sequence ID" value="ETP53086.1"/>
    <property type="molecule type" value="Genomic_DNA"/>
</dbReference>
<gene>
    <name evidence="1" type="ORF">F442_01989</name>
</gene>
<dbReference type="InterPro" id="IPR036871">
    <property type="entry name" value="PX_dom_sf"/>
</dbReference>
<dbReference type="OrthoDB" id="152194at2759"/>
<dbReference type="CDD" id="cd06093">
    <property type="entry name" value="PX_domain"/>
    <property type="match status" value="1"/>
</dbReference>
<dbReference type="GO" id="GO:0035091">
    <property type="term" value="F:phosphatidylinositol binding"/>
    <property type="evidence" value="ECO:0007669"/>
    <property type="project" value="InterPro"/>
</dbReference>
<evidence type="ECO:0000313" key="1">
    <source>
        <dbReference type="EMBL" id="ETP53086.1"/>
    </source>
</evidence>
<evidence type="ECO:0008006" key="3">
    <source>
        <dbReference type="Google" id="ProtNLM"/>
    </source>
</evidence>
<dbReference type="Proteomes" id="UP000018948">
    <property type="component" value="Unassembled WGS sequence"/>
</dbReference>
<dbReference type="AlphaFoldDB" id="W3A1M5"/>
<accession>W3A1M5</accession>
<dbReference type="Gene3D" id="3.30.1520.10">
    <property type="entry name" value="Phox-like domain"/>
    <property type="match status" value="1"/>
</dbReference>
<dbReference type="SUPFAM" id="SSF64268">
    <property type="entry name" value="PX domain"/>
    <property type="match status" value="1"/>
</dbReference>
<sequence>MWAGMNPLLRFSLASGRDAVDSFPISPDTVHIAASRRCRPNLTCAMVNATRSKCMSMDVSTQSAPDLSTLQVKVGELRLSPDGTWLYLLQVTCGCARWQVAKRYSEIRELWLELSKTLSDNAVQSSCTEHCHFLAGFEQDKFPKKHLLLTQHKLEARASELDQFFLKMAMRLNLCNPIQLQTCRVRGCELLSLIAKFFDVDAEQAKNRSALGFSRSISMQREVRRHNQQFSKKRRGSISVSMGVGLSRRFSFGFQDRHSAVAALAQ</sequence>